<keyword evidence="3" id="KW-0808">Transferase</keyword>
<sequence>DLCLFADDTALLSQHRDTVQARENLQSYLQVLQKWLTRWRIAINTEKSAAIIFKNISLRRYPNNLRLFHNNIPWKTSTTYLGITLDKTLHYITHIKNSCAKFKKKLLYQIPILRRRSKLPLHLKRLVYLQYLQPLLTYGCAIWGSTYPTHIKKLQLLQNRALRIITTAPVFIPRRVLHDELQVESIPHTLRKLSSSFYNSLQNHHNPTINCLARPIHINSRRNYPNMAQFADNIF</sequence>
<dbReference type="InterPro" id="IPR000477">
    <property type="entry name" value="RT_dom"/>
</dbReference>
<gene>
    <name evidence="3" type="primary">pol_161</name>
    <name evidence="3" type="ORF">NPIL_100291</name>
    <name evidence="2" type="ORF">NPIL_45071</name>
</gene>
<proteinExistence type="predicted"/>
<name>A0A8X6PLI0_NEPPI</name>
<keyword evidence="3" id="KW-0695">RNA-directed DNA polymerase</keyword>
<dbReference type="PANTHER" id="PTHR33332">
    <property type="entry name" value="REVERSE TRANSCRIPTASE DOMAIN-CONTAINING PROTEIN"/>
    <property type="match status" value="1"/>
</dbReference>
<evidence type="ECO:0000259" key="1">
    <source>
        <dbReference type="PROSITE" id="PS50878"/>
    </source>
</evidence>
<feature type="non-terminal residue" evidence="3">
    <location>
        <position position="1"/>
    </location>
</feature>
<dbReference type="OrthoDB" id="6433969at2759"/>
<keyword evidence="3" id="KW-0548">Nucleotidyltransferase</keyword>
<comment type="caution">
    <text evidence="3">The sequence shown here is derived from an EMBL/GenBank/DDBJ whole genome shotgun (WGS) entry which is preliminary data.</text>
</comment>
<evidence type="ECO:0000313" key="2">
    <source>
        <dbReference type="EMBL" id="GFS85641.1"/>
    </source>
</evidence>
<dbReference type="AlphaFoldDB" id="A0A8X6PLI0"/>
<dbReference type="GO" id="GO:0003964">
    <property type="term" value="F:RNA-directed DNA polymerase activity"/>
    <property type="evidence" value="ECO:0007669"/>
    <property type="project" value="UniProtKB-KW"/>
</dbReference>
<reference evidence="3" key="1">
    <citation type="submission" date="2020-08" db="EMBL/GenBank/DDBJ databases">
        <title>Multicomponent nature underlies the extraordinary mechanical properties of spider dragline silk.</title>
        <authorList>
            <person name="Kono N."/>
            <person name="Nakamura H."/>
            <person name="Mori M."/>
            <person name="Yoshida Y."/>
            <person name="Ohtoshi R."/>
            <person name="Malay A.D."/>
            <person name="Moran D.A.P."/>
            <person name="Tomita M."/>
            <person name="Numata K."/>
            <person name="Arakawa K."/>
        </authorList>
    </citation>
    <scope>NUCLEOTIDE SEQUENCE</scope>
</reference>
<dbReference type="Pfam" id="PF00078">
    <property type="entry name" value="RVT_1"/>
    <property type="match status" value="1"/>
</dbReference>
<evidence type="ECO:0000313" key="4">
    <source>
        <dbReference type="Proteomes" id="UP000887013"/>
    </source>
</evidence>
<dbReference type="EMBL" id="BMAW01003815">
    <property type="protein sequence ID" value="GFS85641.1"/>
    <property type="molecule type" value="Genomic_DNA"/>
</dbReference>
<organism evidence="3 4">
    <name type="scientific">Nephila pilipes</name>
    <name type="common">Giant wood spider</name>
    <name type="synonym">Nephila maculata</name>
    <dbReference type="NCBI Taxonomy" id="299642"/>
    <lineage>
        <taxon>Eukaryota</taxon>
        <taxon>Metazoa</taxon>
        <taxon>Ecdysozoa</taxon>
        <taxon>Arthropoda</taxon>
        <taxon>Chelicerata</taxon>
        <taxon>Arachnida</taxon>
        <taxon>Araneae</taxon>
        <taxon>Araneomorphae</taxon>
        <taxon>Entelegynae</taxon>
        <taxon>Araneoidea</taxon>
        <taxon>Nephilidae</taxon>
        <taxon>Nephila</taxon>
    </lineage>
</organism>
<evidence type="ECO:0000313" key="3">
    <source>
        <dbReference type="EMBL" id="GFT77473.1"/>
    </source>
</evidence>
<feature type="domain" description="Reverse transcriptase" evidence="1">
    <location>
        <begin position="1"/>
        <end position="85"/>
    </location>
</feature>
<keyword evidence="4" id="KW-1185">Reference proteome</keyword>
<accession>A0A8X6PLI0</accession>
<dbReference type="EMBL" id="BMAW01117932">
    <property type="protein sequence ID" value="GFT77473.1"/>
    <property type="molecule type" value="Genomic_DNA"/>
</dbReference>
<dbReference type="Proteomes" id="UP000887013">
    <property type="component" value="Unassembled WGS sequence"/>
</dbReference>
<dbReference type="PROSITE" id="PS50878">
    <property type="entry name" value="RT_POL"/>
    <property type="match status" value="1"/>
</dbReference>
<protein>
    <submittedName>
        <fullName evidence="3">RNA-directed DNA polymerase from mobile element jockey</fullName>
    </submittedName>
</protein>